<dbReference type="Gene3D" id="1.20.1090.10">
    <property type="entry name" value="Dehydroquinate synthase-like - alpha domain"/>
    <property type="match status" value="1"/>
</dbReference>
<dbReference type="GO" id="GO:0004022">
    <property type="term" value="F:alcohol dehydrogenase (NAD+) activity"/>
    <property type="evidence" value="ECO:0007669"/>
    <property type="project" value="UniProtKB-EC"/>
</dbReference>
<evidence type="ECO:0000259" key="2">
    <source>
        <dbReference type="Pfam" id="PF00465"/>
    </source>
</evidence>
<dbReference type="InterPro" id="IPR056798">
    <property type="entry name" value="ADH_Fe_C"/>
</dbReference>
<keyword evidence="1 4" id="KW-0560">Oxidoreductase</keyword>
<dbReference type="FunFam" id="3.40.50.1970:FF:000003">
    <property type="entry name" value="Alcohol dehydrogenase, iron-containing"/>
    <property type="match status" value="1"/>
</dbReference>
<dbReference type="Gene3D" id="3.40.50.1970">
    <property type="match status" value="1"/>
</dbReference>
<dbReference type="Pfam" id="PF25137">
    <property type="entry name" value="ADH_Fe_C"/>
    <property type="match status" value="1"/>
</dbReference>
<dbReference type="PANTHER" id="PTHR11496:SF104">
    <property type="entry name" value="3-DEOXY-ALPHA-D-MANNO-OCTULOSONATE 8-OXIDASE"/>
    <property type="match status" value="1"/>
</dbReference>
<keyword evidence="5" id="KW-1185">Reference proteome</keyword>
<name>F0SY98_SYNGF</name>
<reference evidence="4 5" key="1">
    <citation type="journal article" date="2011" name="Stand. Genomic Sci.">
        <title>Complete genome sequence of Syntrophobotulus glycolicus type strain (FlGlyR).</title>
        <authorList>
            <person name="Han C."/>
            <person name="Mwirichia R."/>
            <person name="Chertkov O."/>
            <person name="Held B."/>
            <person name="Lapidus A."/>
            <person name="Nolan M."/>
            <person name="Lucas S."/>
            <person name="Hammon N."/>
            <person name="Deshpande S."/>
            <person name="Cheng J.F."/>
            <person name="Tapia R."/>
            <person name="Goodwin L."/>
            <person name="Pitluck S."/>
            <person name="Huntemann M."/>
            <person name="Liolios K."/>
            <person name="Ivanova N."/>
            <person name="Pagani I."/>
            <person name="Mavromatis K."/>
            <person name="Ovchinikova G."/>
            <person name="Pati A."/>
            <person name="Chen A."/>
            <person name="Palaniappan K."/>
            <person name="Land M."/>
            <person name="Hauser L."/>
            <person name="Brambilla E.M."/>
            <person name="Rohde M."/>
            <person name="Spring S."/>
            <person name="Sikorski J."/>
            <person name="Goker M."/>
            <person name="Woyke T."/>
            <person name="Bristow J."/>
            <person name="Eisen J.A."/>
            <person name="Markowitz V."/>
            <person name="Hugenholtz P."/>
            <person name="Kyrpides N.C."/>
            <person name="Klenk H.P."/>
            <person name="Detter J.C."/>
        </authorList>
    </citation>
    <scope>NUCLEOTIDE SEQUENCE [LARGE SCALE GENOMIC DNA]</scope>
    <source>
        <strain evidence="5">DSM 8271 / FlGlyR</strain>
    </source>
</reference>
<evidence type="ECO:0000313" key="4">
    <source>
        <dbReference type="EMBL" id="ADY55933.1"/>
    </source>
</evidence>
<dbReference type="CDD" id="cd08185">
    <property type="entry name" value="Fe-ADH-like"/>
    <property type="match status" value="1"/>
</dbReference>
<dbReference type="PANTHER" id="PTHR11496">
    <property type="entry name" value="ALCOHOL DEHYDROGENASE"/>
    <property type="match status" value="1"/>
</dbReference>
<feature type="domain" description="Alcohol dehydrogenase iron-type/glycerol dehydrogenase GldA" evidence="2">
    <location>
        <begin position="8"/>
        <end position="181"/>
    </location>
</feature>
<evidence type="ECO:0000259" key="3">
    <source>
        <dbReference type="Pfam" id="PF25137"/>
    </source>
</evidence>
<dbReference type="eggNOG" id="COG1454">
    <property type="taxonomic scope" value="Bacteria"/>
</dbReference>
<feature type="domain" description="Fe-containing alcohol dehydrogenase-like C-terminal" evidence="3">
    <location>
        <begin position="192"/>
        <end position="391"/>
    </location>
</feature>
<dbReference type="Proteomes" id="UP000007488">
    <property type="component" value="Chromosome"/>
</dbReference>
<dbReference type="Pfam" id="PF00465">
    <property type="entry name" value="Fe-ADH"/>
    <property type="match status" value="1"/>
</dbReference>
<gene>
    <name evidence="4" type="ordered locus">Sgly_1635</name>
</gene>
<dbReference type="EMBL" id="CP002547">
    <property type="protein sequence ID" value="ADY55933.1"/>
    <property type="molecule type" value="Genomic_DNA"/>
</dbReference>
<dbReference type="HOGENOM" id="CLU_007207_0_4_9"/>
<protein>
    <submittedName>
        <fullName evidence="4">Alcohol dehydrogenase</fullName>
        <ecNumber evidence="4">1.1.1.1</ecNumber>
    </submittedName>
</protein>
<accession>F0SY98</accession>
<dbReference type="AlphaFoldDB" id="F0SY98"/>
<dbReference type="OrthoDB" id="5445534at2"/>
<dbReference type="InterPro" id="IPR039697">
    <property type="entry name" value="Alcohol_dehydrogenase_Fe"/>
</dbReference>
<dbReference type="KEGG" id="sgy:Sgly_1635"/>
<organism evidence="4 5">
    <name type="scientific">Syntrophobotulus glycolicus (strain DSM 8271 / FlGlyR)</name>
    <dbReference type="NCBI Taxonomy" id="645991"/>
    <lineage>
        <taxon>Bacteria</taxon>
        <taxon>Bacillati</taxon>
        <taxon>Bacillota</taxon>
        <taxon>Clostridia</taxon>
        <taxon>Eubacteriales</taxon>
        <taxon>Desulfitobacteriaceae</taxon>
        <taxon>Syntrophobotulus</taxon>
    </lineage>
</organism>
<dbReference type="RefSeq" id="WP_013624801.1">
    <property type="nucleotide sequence ID" value="NC_015172.1"/>
</dbReference>
<dbReference type="SUPFAM" id="SSF56796">
    <property type="entry name" value="Dehydroquinate synthase-like"/>
    <property type="match status" value="1"/>
</dbReference>
<dbReference type="InterPro" id="IPR001670">
    <property type="entry name" value="ADH_Fe/GldA"/>
</dbReference>
<proteinExistence type="predicted"/>
<dbReference type="GO" id="GO:0046872">
    <property type="term" value="F:metal ion binding"/>
    <property type="evidence" value="ECO:0007669"/>
    <property type="project" value="InterPro"/>
</dbReference>
<sequence length="392" mass="42623">MKFNYNMPTKILFGPGKLNSLKKEKLPGKKALIVISAGNSMKSNGYLDRVIEILNSKGIKAVIFDQILPNPVKAHVMEGAKIAVREECDFVIGLGGGSSIDSAKSIAVMAKNPGDYWDYISGGTGKGKPVENGALPVVAITTTAGTGTEADPWTVITKEDTKEKIGFGNADTFPVLSVVDPELMLTVPKKLTAYQGFDAFFHATEGYIAKIANPFSDLYALKSIELIARYLPRAVKDGNDLEARTQVALANTLSGFVESTSSCTSEHSMEHALSAYYPDLPHGAGLIMLSEAYYTFFASKVPERFISMAEAMGVNVDLLPENERPMAFVQALVKLQQDCEVDGLKMSDYGIKREEITLLADHARETMGGLFTVDPYSLSLEETTEIMKNAYK</sequence>
<reference evidence="5" key="2">
    <citation type="submission" date="2011-02" db="EMBL/GenBank/DDBJ databases">
        <title>The complete genome of Syntrophobotulus glycolicus DSM 8271.</title>
        <authorList>
            <person name="Lucas S."/>
            <person name="Copeland A."/>
            <person name="Lapidus A."/>
            <person name="Bruce D."/>
            <person name="Goodwin L."/>
            <person name="Pitluck S."/>
            <person name="Kyrpides N."/>
            <person name="Mavromatis K."/>
            <person name="Pagani I."/>
            <person name="Ivanova N."/>
            <person name="Mikhailova N."/>
            <person name="Chertkov O."/>
            <person name="Held B."/>
            <person name="Detter J.C."/>
            <person name="Tapia R."/>
            <person name="Han C."/>
            <person name="Land M."/>
            <person name="Hauser L."/>
            <person name="Markowitz V."/>
            <person name="Cheng J.-F."/>
            <person name="Hugenholtz P."/>
            <person name="Woyke T."/>
            <person name="Wu D."/>
            <person name="Spring S."/>
            <person name="Schroeder M."/>
            <person name="Brambilla E."/>
            <person name="Klenk H.-P."/>
            <person name="Eisen J.A."/>
        </authorList>
    </citation>
    <scope>NUCLEOTIDE SEQUENCE [LARGE SCALE GENOMIC DNA]</scope>
    <source>
        <strain evidence="5">DSM 8271 / FlGlyR</strain>
    </source>
</reference>
<dbReference type="EC" id="1.1.1.1" evidence="4"/>
<evidence type="ECO:0000256" key="1">
    <source>
        <dbReference type="ARBA" id="ARBA00023002"/>
    </source>
</evidence>
<evidence type="ECO:0000313" key="5">
    <source>
        <dbReference type="Proteomes" id="UP000007488"/>
    </source>
</evidence>
<dbReference type="STRING" id="645991.Sgly_1635"/>